<evidence type="ECO:0000259" key="6">
    <source>
        <dbReference type="PROSITE" id="PS50893"/>
    </source>
</evidence>
<keyword evidence="8" id="KW-1185">Reference proteome</keyword>
<dbReference type="Pfam" id="PF00005">
    <property type="entry name" value="ABC_tran"/>
    <property type="match status" value="1"/>
</dbReference>
<dbReference type="AlphaFoldDB" id="A0A290QB85"/>
<evidence type="ECO:0000313" key="7">
    <source>
        <dbReference type="EMBL" id="ATC63486.1"/>
    </source>
</evidence>
<reference evidence="7 8" key="1">
    <citation type="submission" date="2017-09" db="EMBL/GenBank/DDBJ databases">
        <title>Complete genome sequence of Verrucomicrobial strain HZ-65, isolated from freshwater.</title>
        <authorList>
            <person name="Choi A."/>
        </authorList>
    </citation>
    <scope>NUCLEOTIDE SEQUENCE [LARGE SCALE GENOMIC DNA]</scope>
    <source>
        <strain evidence="7 8">HZ-65</strain>
    </source>
</reference>
<proteinExistence type="inferred from homology"/>
<comment type="similarity">
    <text evidence="1">Belongs to the ABC transporter superfamily.</text>
</comment>
<dbReference type="GO" id="GO:0016887">
    <property type="term" value="F:ATP hydrolysis activity"/>
    <property type="evidence" value="ECO:0007669"/>
    <property type="project" value="InterPro"/>
</dbReference>
<evidence type="ECO:0000313" key="8">
    <source>
        <dbReference type="Proteomes" id="UP000217265"/>
    </source>
</evidence>
<dbReference type="InterPro" id="IPR003439">
    <property type="entry name" value="ABC_transporter-like_ATP-bd"/>
</dbReference>
<keyword evidence="3" id="KW-0536">Nodulation</keyword>
<dbReference type="PANTHER" id="PTHR42711">
    <property type="entry name" value="ABC TRANSPORTER ATP-BINDING PROTEIN"/>
    <property type="match status" value="1"/>
</dbReference>
<dbReference type="EMBL" id="CP023344">
    <property type="protein sequence ID" value="ATC63486.1"/>
    <property type="molecule type" value="Genomic_DNA"/>
</dbReference>
<organism evidence="7 8">
    <name type="scientific">Nibricoccus aquaticus</name>
    <dbReference type="NCBI Taxonomy" id="2576891"/>
    <lineage>
        <taxon>Bacteria</taxon>
        <taxon>Pseudomonadati</taxon>
        <taxon>Verrucomicrobiota</taxon>
        <taxon>Opitutia</taxon>
        <taxon>Opitutales</taxon>
        <taxon>Opitutaceae</taxon>
        <taxon>Nibricoccus</taxon>
    </lineage>
</organism>
<evidence type="ECO:0000256" key="1">
    <source>
        <dbReference type="ARBA" id="ARBA00005417"/>
    </source>
</evidence>
<dbReference type="Proteomes" id="UP000217265">
    <property type="component" value="Chromosome"/>
</dbReference>
<dbReference type="PANTHER" id="PTHR42711:SF5">
    <property type="entry name" value="ABC TRANSPORTER ATP-BINDING PROTEIN NATA"/>
    <property type="match status" value="1"/>
</dbReference>
<evidence type="ECO:0000256" key="4">
    <source>
        <dbReference type="ARBA" id="ARBA00022741"/>
    </source>
</evidence>
<evidence type="ECO:0000256" key="3">
    <source>
        <dbReference type="ARBA" id="ARBA00022458"/>
    </source>
</evidence>
<sequence>MIEARGLTKLFHDKKRGEIRAADNISFTLAPGQIYGLLGANGAGKTTTLRMLATLLKPTSGTATVAGFDVATSPDKVRANVGFLAASTALYGRLTARELIAYFGRLNGLSDPEIAVRTARLSAELDMDEFLDRRIEKFSTGMKQKTSIARTLIHDPAVMIFDEPTLGLDVMAARTIVRFIRDCRARGKTVIYSTHVMSEVEKLCDTIGIVHGGRLLDAGTLADLRARHGETDMEEIFVRVVTSVTALSSSATPEARA</sequence>
<evidence type="ECO:0000256" key="2">
    <source>
        <dbReference type="ARBA" id="ARBA00022448"/>
    </source>
</evidence>
<protein>
    <submittedName>
        <fullName evidence="7">ABC transporter ATP-binding protein</fullName>
    </submittedName>
</protein>
<keyword evidence="2" id="KW-0813">Transport</keyword>
<dbReference type="PROSITE" id="PS50893">
    <property type="entry name" value="ABC_TRANSPORTER_2"/>
    <property type="match status" value="1"/>
</dbReference>
<dbReference type="OrthoDB" id="9775135at2"/>
<dbReference type="GO" id="GO:0005524">
    <property type="term" value="F:ATP binding"/>
    <property type="evidence" value="ECO:0007669"/>
    <property type="project" value="UniProtKB-KW"/>
</dbReference>
<dbReference type="InterPro" id="IPR003593">
    <property type="entry name" value="AAA+_ATPase"/>
</dbReference>
<dbReference type="InterPro" id="IPR050763">
    <property type="entry name" value="ABC_transporter_ATP-binding"/>
</dbReference>
<dbReference type="SUPFAM" id="SSF52540">
    <property type="entry name" value="P-loop containing nucleoside triphosphate hydrolases"/>
    <property type="match status" value="1"/>
</dbReference>
<dbReference type="Gene3D" id="3.40.50.300">
    <property type="entry name" value="P-loop containing nucleotide triphosphate hydrolases"/>
    <property type="match status" value="1"/>
</dbReference>
<keyword evidence="4" id="KW-0547">Nucleotide-binding</keyword>
<dbReference type="SMART" id="SM00382">
    <property type="entry name" value="AAA"/>
    <property type="match status" value="1"/>
</dbReference>
<evidence type="ECO:0000256" key="5">
    <source>
        <dbReference type="ARBA" id="ARBA00022840"/>
    </source>
</evidence>
<dbReference type="KEGG" id="vbh:CMV30_05680"/>
<dbReference type="RefSeq" id="WP_096055118.1">
    <property type="nucleotide sequence ID" value="NZ_CP023344.1"/>
</dbReference>
<keyword evidence="5 7" id="KW-0067">ATP-binding</keyword>
<gene>
    <name evidence="7" type="ORF">CMV30_05680</name>
</gene>
<dbReference type="InterPro" id="IPR027417">
    <property type="entry name" value="P-loop_NTPase"/>
</dbReference>
<feature type="domain" description="ABC transporter" evidence="6">
    <location>
        <begin position="2"/>
        <end position="237"/>
    </location>
</feature>
<accession>A0A290QB85</accession>
<name>A0A290QB85_9BACT</name>